<feature type="transmembrane region" description="Helical" evidence="13">
    <location>
        <begin position="635"/>
        <end position="657"/>
    </location>
</feature>
<keyword evidence="9" id="KW-0325">Glycoprotein</keyword>
<evidence type="ECO:0000256" key="12">
    <source>
        <dbReference type="SAM" id="MobiDB-lite"/>
    </source>
</evidence>
<evidence type="ECO:0000256" key="10">
    <source>
        <dbReference type="ARBA" id="ARBA00023303"/>
    </source>
</evidence>
<keyword evidence="3 13" id="KW-0812">Transmembrane</keyword>
<dbReference type="InterPro" id="IPR002077">
    <property type="entry name" value="VDCCAlpha1"/>
</dbReference>
<dbReference type="FunFam" id="1.20.120.350:FF:000068">
    <property type="entry name" value="Sodium channel protein"/>
    <property type="match status" value="1"/>
</dbReference>
<comment type="similarity">
    <text evidence="11">Belongs to the calcium channel alpha-1 subunit (TC 1.A.1.11) family.</text>
</comment>
<sequence length="1063" mass="117570">MSAVGLMPHRTAEKPQAPSYVTVSLGFLTRGNPLRAACIFLLESGWLDGFTLLVILVNCLFLALMEPTKGAKQGRNRLIAHSELPFTIIFTTEMLIKIIALGFFIGDRAAPGTEGPGIIPPSAPPEQRCTYLRDAWNILDFLVTVSSLLALLPQINDNVMVLRTIRVLRPLRTISALPGMQLLIKTLLAAIPMLGNVLVMCAFFFIVFGILGVQLFKGVLRYRCFVLDAKNNPLLFGEGTPPSYADQMCYRKHLAWAGYSCQPGEACLEYANPFQGVVSFDNFMWSALTLFQIIVNQGWSPIMYSTMDATTAWAFFYFVAVIFLGSWFLISLLLGVVVTAYDDAVNEKEAEAEAQPHPAQKPSGSKTTSGGASGSTTPHTEIKAFRRSGSQRNLMAYSTSMSSMPALVLKVKAPVQEEEEPYDDSSGLKGMCKGIISHPAFQPGIIVLILANTVVLAMAHNGMSDRFNRGLDTTNLVLSVCFAGEMVLKLLGLGLKQYFADRFNIFDMIIVVLSLVEIFMSSGGALGSLRTLRVLRVLRLIKNWTSLHRFVITIWHTLASLSSLIIILLICVFVYAVVGMQLFGGKLGPPGQVPRHNYDSFVWAAITSFQVITVDDWNSVLYDAIRATDPALGGAFFITLIIVGRWLILNLIIAILLSGLDKDHDYELAEQQGTSTLTQLREVVSRVVSLNAGSMQRRGSLKSLKSRDWDKSLARSQADLQTRQRALDAWDTVRYEFRQGRLKRPILARKGAAGVRLESLEGRSFCILPTTSRLRKAAFTLIDDRRFDMCVLVFIGLSSICLATETAHDGPDKLKWLLRLDYVWIIVFGVEMLLKMIALGVVHNRHSYFRSAWHWLDAMVVAMSLVTALLAQSNLRWVRAFRALRVLRPLRVIKAVPELQLVVNALLSSLPKLGNVVVVSLVFMVVYAILGMELFMGKMSSCSNSQCCTNAADEATCHDVRVKADCTGYLLDDDTSPCLWQNSQFNFDNFAQAMVTLFVAATGQGWTALMYSGIDAVGVDAQPQPNHRLVLALYFISYIVLGSFFCLNLFVGKHTLGCHALIT</sequence>
<dbReference type="GO" id="GO:0005891">
    <property type="term" value="C:voltage-gated calcium channel complex"/>
    <property type="evidence" value="ECO:0007669"/>
    <property type="project" value="InterPro"/>
</dbReference>
<evidence type="ECO:0000256" key="6">
    <source>
        <dbReference type="ARBA" id="ARBA00022989"/>
    </source>
</evidence>
<dbReference type="Gene3D" id="1.20.120.350">
    <property type="entry name" value="Voltage-gated potassium channels. Chain C"/>
    <property type="match status" value="3"/>
</dbReference>
<dbReference type="PRINTS" id="PR00167">
    <property type="entry name" value="CACHANNEL"/>
</dbReference>
<evidence type="ECO:0000256" key="3">
    <source>
        <dbReference type="ARBA" id="ARBA00022692"/>
    </source>
</evidence>
<evidence type="ECO:0000256" key="1">
    <source>
        <dbReference type="ARBA" id="ARBA00004141"/>
    </source>
</evidence>
<evidence type="ECO:0000256" key="2">
    <source>
        <dbReference type="ARBA" id="ARBA00022448"/>
    </source>
</evidence>
<dbReference type="AlphaFoldDB" id="A0AAW1Q356"/>
<evidence type="ECO:0000313" key="15">
    <source>
        <dbReference type="EMBL" id="KAK9816645.1"/>
    </source>
</evidence>
<feature type="transmembrane region" description="Helical" evidence="13">
    <location>
        <begin position="440"/>
        <end position="459"/>
    </location>
</feature>
<comment type="caution">
    <text evidence="15">The sequence shown here is derived from an EMBL/GenBank/DDBJ whole genome shotgun (WGS) entry which is preliminary data.</text>
</comment>
<keyword evidence="16" id="KW-1185">Reference proteome</keyword>
<comment type="subcellular location">
    <subcellularLocation>
        <location evidence="1 11">Membrane</location>
        <topology evidence="1 11">Multi-pass membrane protein</topology>
    </subcellularLocation>
</comment>
<dbReference type="PANTHER" id="PTHR10037">
    <property type="entry name" value="VOLTAGE-GATED CATION CHANNEL CALCIUM AND SODIUM"/>
    <property type="match status" value="1"/>
</dbReference>
<evidence type="ECO:0000256" key="9">
    <source>
        <dbReference type="ARBA" id="ARBA00023180"/>
    </source>
</evidence>
<keyword evidence="11" id="KW-0106">Calcium</keyword>
<feature type="transmembrane region" description="Helical" evidence="13">
    <location>
        <begin position="313"/>
        <end position="341"/>
    </location>
</feature>
<name>A0AAW1Q356_9CHLO</name>
<keyword evidence="4" id="KW-0677">Repeat</keyword>
<keyword evidence="10" id="KW-0407">Ion channel</keyword>
<dbReference type="Proteomes" id="UP001489004">
    <property type="component" value="Unassembled WGS sequence"/>
</dbReference>
<dbReference type="InterPro" id="IPR027359">
    <property type="entry name" value="Volt_channel_dom_sf"/>
</dbReference>
<feature type="domain" description="Ion transport" evidence="14">
    <location>
        <begin position="46"/>
        <end position="346"/>
    </location>
</feature>
<keyword evidence="5 11" id="KW-0851">Voltage-gated channel</keyword>
<evidence type="ECO:0000259" key="14">
    <source>
        <dbReference type="Pfam" id="PF00520"/>
    </source>
</evidence>
<keyword evidence="6 13" id="KW-1133">Transmembrane helix</keyword>
<evidence type="ECO:0000256" key="13">
    <source>
        <dbReference type="SAM" id="Phobius"/>
    </source>
</evidence>
<keyword evidence="2" id="KW-0813">Transport</keyword>
<keyword evidence="11" id="KW-0109">Calcium transport</keyword>
<evidence type="ECO:0000313" key="16">
    <source>
        <dbReference type="Proteomes" id="UP001489004"/>
    </source>
</evidence>
<feature type="transmembrane region" description="Helical" evidence="13">
    <location>
        <begin position="1031"/>
        <end position="1051"/>
    </location>
</feature>
<evidence type="ECO:0000256" key="8">
    <source>
        <dbReference type="ARBA" id="ARBA00023136"/>
    </source>
</evidence>
<feature type="domain" description="Ion transport" evidence="14">
    <location>
        <begin position="785"/>
        <end position="1052"/>
    </location>
</feature>
<dbReference type="GO" id="GO:0005248">
    <property type="term" value="F:voltage-gated sodium channel activity"/>
    <property type="evidence" value="ECO:0007669"/>
    <property type="project" value="TreeGrafter"/>
</dbReference>
<feature type="transmembrane region" description="Helical" evidence="13">
    <location>
        <begin position="471"/>
        <end position="493"/>
    </location>
</feature>
<feature type="transmembrane region" description="Helical" evidence="13">
    <location>
        <begin position="197"/>
        <end position="216"/>
    </location>
</feature>
<dbReference type="FunFam" id="1.10.287.70:FF:000117">
    <property type="entry name" value="Voltage-gated Ca2+ channel, alpha subunit"/>
    <property type="match status" value="1"/>
</dbReference>
<evidence type="ECO:0000256" key="5">
    <source>
        <dbReference type="ARBA" id="ARBA00022882"/>
    </source>
</evidence>
<feature type="transmembrane region" description="Helical" evidence="13">
    <location>
        <begin position="990"/>
        <end position="1011"/>
    </location>
</feature>
<feature type="transmembrane region" description="Helical" evidence="13">
    <location>
        <begin position="86"/>
        <end position="106"/>
    </location>
</feature>
<dbReference type="InterPro" id="IPR043203">
    <property type="entry name" value="VGCC_Ca_Na"/>
</dbReference>
<evidence type="ECO:0000256" key="7">
    <source>
        <dbReference type="ARBA" id="ARBA00023065"/>
    </source>
</evidence>
<proteinExistence type="inferred from homology"/>
<evidence type="ECO:0000256" key="11">
    <source>
        <dbReference type="RuleBase" id="RU003808"/>
    </source>
</evidence>
<dbReference type="Gene3D" id="1.10.287.70">
    <property type="match status" value="3"/>
</dbReference>
<dbReference type="InterPro" id="IPR005821">
    <property type="entry name" value="Ion_trans_dom"/>
</dbReference>
<feature type="compositionally biased region" description="Low complexity" evidence="12">
    <location>
        <begin position="353"/>
        <end position="377"/>
    </location>
</feature>
<accession>A0AAW1Q356</accession>
<protein>
    <recommendedName>
        <fullName evidence="14">Ion transport domain-containing protein</fullName>
    </recommendedName>
</protein>
<feature type="transmembrane region" description="Helical" evidence="13">
    <location>
        <begin position="550"/>
        <end position="578"/>
    </location>
</feature>
<dbReference type="EMBL" id="JALJOR010000005">
    <property type="protein sequence ID" value="KAK9816645.1"/>
    <property type="molecule type" value="Genomic_DNA"/>
</dbReference>
<feature type="domain" description="Ion transport" evidence="14">
    <location>
        <begin position="439"/>
        <end position="662"/>
    </location>
</feature>
<dbReference type="FunFam" id="1.20.120.350:FF:000009">
    <property type="entry name" value="Voltage-dependent T-type calcium channel subunit alpha"/>
    <property type="match status" value="1"/>
</dbReference>
<feature type="transmembrane region" description="Helical" evidence="13">
    <location>
        <begin position="916"/>
        <end position="936"/>
    </location>
</feature>
<dbReference type="SUPFAM" id="SSF81324">
    <property type="entry name" value="Voltage-gated potassium channels"/>
    <property type="match status" value="3"/>
</dbReference>
<feature type="transmembrane region" description="Helical" evidence="13">
    <location>
        <begin position="505"/>
        <end position="529"/>
    </location>
</feature>
<dbReference type="GO" id="GO:0001518">
    <property type="term" value="C:voltage-gated sodium channel complex"/>
    <property type="evidence" value="ECO:0007669"/>
    <property type="project" value="TreeGrafter"/>
</dbReference>
<feature type="transmembrane region" description="Helical" evidence="13">
    <location>
        <begin position="822"/>
        <end position="841"/>
    </location>
</feature>
<reference evidence="15 16" key="1">
    <citation type="journal article" date="2024" name="Nat. Commun.">
        <title>Phylogenomics reveals the evolutionary origins of lichenization in chlorophyte algae.</title>
        <authorList>
            <person name="Puginier C."/>
            <person name="Libourel C."/>
            <person name="Otte J."/>
            <person name="Skaloud P."/>
            <person name="Haon M."/>
            <person name="Grisel S."/>
            <person name="Petersen M."/>
            <person name="Berrin J.G."/>
            <person name="Delaux P.M."/>
            <person name="Dal Grande F."/>
            <person name="Keller J."/>
        </authorList>
    </citation>
    <scope>NUCLEOTIDE SEQUENCE [LARGE SCALE GENOMIC DNA]</scope>
    <source>
        <strain evidence="15 16">SAG 2043</strain>
    </source>
</reference>
<keyword evidence="7" id="KW-0406">Ion transport</keyword>
<keyword evidence="8 13" id="KW-0472">Membrane</keyword>
<feature type="transmembrane region" description="Helical" evidence="13">
    <location>
        <begin position="853"/>
        <end position="871"/>
    </location>
</feature>
<dbReference type="GO" id="GO:0005245">
    <property type="term" value="F:voltage-gated calcium channel activity"/>
    <property type="evidence" value="ECO:0007669"/>
    <property type="project" value="InterPro"/>
</dbReference>
<evidence type="ECO:0000256" key="4">
    <source>
        <dbReference type="ARBA" id="ARBA00022737"/>
    </source>
</evidence>
<dbReference type="PANTHER" id="PTHR10037:SF62">
    <property type="entry name" value="SODIUM CHANNEL PROTEIN 60E"/>
    <property type="match status" value="1"/>
</dbReference>
<dbReference type="Pfam" id="PF00520">
    <property type="entry name" value="Ion_trans"/>
    <property type="match status" value="3"/>
</dbReference>
<organism evidence="15 16">
    <name type="scientific">[Myrmecia] bisecta</name>
    <dbReference type="NCBI Taxonomy" id="41462"/>
    <lineage>
        <taxon>Eukaryota</taxon>
        <taxon>Viridiplantae</taxon>
        <taxon>Chlorophyta</taxon>
        <taxon>core chlorophytes</taxon>
        <taxon>Trebouxiophyceae</taxon>
        <taxon>Trebouxiales</taxon>
        <taxon>Trebouxiaceae</taxon>
        <taxon>Myrmecia</taxon>
    </lineage>
</organism>
<gene>
    <name evidence="15" type="ORF">WJX72_003272</name>
</gene>
<feature type="region of interest" description="Disordered" evidence="12">
    <location>
        <begin position="349"/>
        <end position="383"/>
    </location>
</feature>
<keyword evidence="11" id="KW-0107">Calcium channel</keyword>
<feature type="transmembrane region" description="Helical" evidence="13">
    <location>
        <begin position="45"/>
        <end position="65"/>
    </location>
</feature>